<keyword evidence="2" id="KW-1185">Reference proteome</keyword>
<gene>
    <name evidence="1" type="ORF">SAMN05192573_103416</name>
</gene>
<sequence>MKKRKLLKINKLLYESVVKDFIAQNGLNVQYSYTKDHFYLFSDESTINQLETQASGFNLL</sequence>
<organism evidence="1 2">
    <name type="scientific">Mucilaginibacter gossypii</name>
    <dbReference type="NCBI Taxonomy" id="551996"/>
    <lineage>
        <taxon>Bacteria</taxon>
        <taxon>Pseudomonadati</taxon>
        <taxon>Bacteroidota</taxon>
        <taxon>Sphingobacteriia</taxon>
        <taxon>Sphingobacteriales</taxon>
        <taxon>Sphingobacteriaceae</taxon>
        <taxon>Mucilaginibacter</taxon>
    </lineage>
</organism>
<dbReference type="RefSeq" id="WP_091164514.1">
    <property type="nucleotide sequence ID" value="NZ_CP071878.2"/>
</dbReference>
<name>A0A1G7U8X6_9SPHI</name>
<accession>A0A1G7U8X6</accession>
<dbReference type="OrthoDB" id="798593at2"/>
<evidence type="ECO:0000313" key="1">
    <source>
        <dbReference type="EMBL" id="SDG44026.1"/>
    </source>
</evidence>
<reference evidence="2" key="1">
    <citation type="submission" date="2016-10" db="EMBL/GenBank/DDBJ databases">
        <authorList>
            <person name="Varghese N."/>
            <person name="Submissions S."/>
        </authorList>
    </citation>
    <scope>NUCLEOTIDE SEQUENCE [LARGE SCALE GENOMIC DNA]</scope>
    <source>
        <strain evidence="2">Gh-67</strain>
    </source>
</reference>
<proteinExistence type="predicted"/>
<dbReference type="Proteomes" id="UP000199705">
    <property type="component" value="Unassembled WGS sequence"/>
</dbReference>
<dbReference type="EMBL" id="FNCG01000003">
    <property type="protein sequence ID" value="SDG44026.1"/>
    <property type="molecule type" value="Genomic_DNA"/>
</dbReference>
<protein>
    <submittedName>
        <fullName evidence="1">Uncharacterized protein</fullName>
    </submittedName>
</protein>
<evidence type="ECO:0000313" key="2">
    <source>
        <dbReference type="Proteomes" id="UP000199705"/>
    </source>
</evidence>
<dbReference type="AlphaFoldDB" id="A0A1G7U8X6"/>